<evidence type="ECO:0000256" key="4">
    <source>
        <dbReference type="ARBA" id="ARBA00022980"/>
    </source>
</evidence>
<sequence>MEAKAKQTDIKMTARKLRRVINEVRGKSVKEAQDMLRFMPYFAARVVEKNLKAAVANAQEKYGVGAESLKISEIFADESVTYKRARTRAQGRMYSRLKRTSHLTLKVSDIVKK</sequence>
<dbReference type="GO" id="GO:0022625">
    <property type="term" value="C:cytosolic large ribosomal subunit"/>
    <property type="evidence" value="ECO:0007669"/>
    <property type="project" value="TreeGrafter"/>
</dbReference>
<accession>A0A9D1FWR9</accession>
<name>A0A9D1FWR9_9BACT</name>
<comment type="similarity">
    <text evidence="1 7 8">Belongs to the universal ribosomal protein uL22 family.</text>
</comment>
<dbReference type="InterPro" id="IPR018260">
    <property type="entry name" value="Ribosomal_uL22_CS"/>
</dbReference>
<dbReference type="CDD" id="cd00336">
    <property type="entry name" value="Ribosomal_L22"/>
    <property type="match status" value="1"/>
</dbReference>
<evidence type="ECO:0000256" key="2">
    <source>
        <dbReference type="ARBA" id="ARBA00022730"/>
    </source>
</evidence>
<comment type="function">
    <text evidence="7 10">This protein binds specifically to 23S rRNA; its binding is stimulated by other ribosomal proteins, e.g., L4, L17, and L20. It is important during the early stages of 50S assembly. It makes multiple contacts with different domains of the 23S rRNA in the assembled 50S subunit and ribosome.</text>
</comment>
<reference evidence="11" key="1">
    <citation type="submission" date="2020-10" db="EMBL/GenBank/DDBJ databases">
        <authorList>
            <person name="Gilroy R."/>
        </authorList>
    </citation>
    <scope>NUCLEOTIDE SEQUENCE</scope>
    <source>
        <strain evidence="11">CHK152-2994</strain>
    </source>
</reference>
<evidence type="ECO:0000313" key="12">
    <source>
        <dbReference type="Proteomes" id="UP000824139"/>
    </source>
</evidence>
<keyword evidence="4 7" id="KW-0689">Ribosomal protein</keyword>
<dbReference type="AlphaFoldDB" id="A0A9D1FWR9"/>
<dbReference type="InterPro" id="IPR005727">
    <property type="entry name" value="Ribosomal_uL22_bac/chlpt-type"/>
</dbReference>
<dbReference type="InterPro" id="IPR047867">
    <property type="entry name" value="Ribosomal_uL22_bac/org-type"/>
</dbReference>
<keyword evidence="5 7" id="KW-0687">Ribonucleoprotein</keyword>
<evidence type="ECO:0000256" key="5">
    <source>
        <dbReference type="ARBA" id="ARBA00023274"/>
    </source>
</evidence>
<evidence type="ECO:0000256" key="6">
    <source>
        <dbReference type="ARBA" id="ARBA00035207"/>
    </source>
</evidence>
<dbReference type="HAMAP" id="MF_01331_B">
    <property type="entry name" value="Ribosomal_uL22_B"/>
    <property type="match status" value="1"/>
</dbReference>
<reference evidence="11" key="2">
    <citation type="journal article" date="2021" name="PeerJ">
        <title>Extensive microbial diversity within the chicken gut microbiome revealed by metagenomics and culture.</title>
        <authorList>
            <person name="Gilroy R."/>
            <person name="Ravi A."/>
            <person name="Getino M."/>
            <person name="Pursley I."/>
            <person name="Horton D.L."/>
            <person name="Alikhan N.F."/>
            <person name="Baker D."/>
            <person name="Gharbi K."/>
            <person name="Hall N."/>
            <person name="Watson M."/>
            <person name="Adriaenssens E.M."/>
            <person name="Foster-Nyarko E."/>
            <person name="Jarju S."/>
            <person name="Secka A."/>
            <person name="Antonio M."/>
            <person name="Oren A."/>
            <person name="Chaudhuri R.R."/>
            <person name="La Ragione R."/>
            <person name="Hildebrand F."/>
            <person name="Pallen M.J."/>
        </authorList>
    </citation>
    <scope>NUCLEOTIDE SEQUENCE</scope>
    <source>
        <strain evidence="11">CHK152-2994</strain>
    </source>
</reference>
<dbReference type="SUPFAM" id="SSF54843">
    <property type="entry name" value="Ribosomal protein L22"/>
    <property type="match status" value="1"/>
</dbReference>
<dbReference type="InterPro" id="IPR001063">
    <property type="entry name" value="Ribosomal_uL22"/>
</dbReference>
<dbReference type="PROSITE" id="PS00464">
    <property type="entry name" value="RIBOSOMAL_L22"/>
    <property type="match status" value="1"/>
</dbReference>
<dbReference type="EMBL" id="DVJO01000153">
    <property type="protein sequence ID" value="HIS83343.1"/>
    <property type="molecule type" value="Genomic_DNA"/>
</dbReference>
<dbReference type="PANTHER" id="PTHR13501">
    <property type="entry name" value="CHLOROPLAST 50S RIBOSOMAL PROTEIN L22-RELATED"/>
    <property type="match status" value="1"/>
</dbReference>
<dbReference type="GO" id="GO:0006412">
    <property type="term" value="P:translation"/>
    <property type="evidence" value="ECO:0007669"/>
    <property type="project" value="UniProtKB-UniRule"/>
</dbReference>
<dbReference type="Proteomes" id="UP000824139">
    <property type="component" value="Unassembled WGS sequence"/>
</dbReference>
<dbReference type="Pfam" id="PF00237">
    <property type="entry name" value="Ribosomal_L22"/>
    <property type="match status" value="1"/>
</dbReference>
<evidence type="ECO:0000256" key="1">
    <source>
        <dbReference type="ARBA" id="ARBA00009451"/>
    </source>
</evidence>
<dbReference type="NCBIfam" id="TIGR01044">
    <property type="entry name" value="rplV_bact"/>
    <property type="match status" value="1"/>
</dbReference>
<protein>
    <recommendedName>
        <fullName evidence="6 7">Large ribosomal subunit protein uL22</fullName>
    </recommendedName>
</protein>
<proteinExistence type="inferred from homology"/>
<comment type="subunit">
    <text evidence="7 9">Part of the 50S ribosomal subunit.</text>
</comment>
<dbReference type="GO" id="GO:0003735">
    <property type="term" value="F:structural constituent of ribosome"/>
    <property type="evidence" value="ECO:0007669"/>
    <property type="project" value="InterPro"/>
</dbReference>
<evidence type="ECO:0000256" key="8">
    <source>
        <dbReference type="RuleBase" id="RU004005"/>
    </source>
</evidence>
<comment type="caution">
    <text evidence="11">The sequence shown here is derived from an EMBL/GenBank/DDBJ whole genome shotgun (WGS) entry which is preliminary data.</text>
</comment>
<evidence type="ECO:0000256" key="3">
    <source>
        <dbReference type="ARBA" id="ARBA00022884"/>
    </source>
</evidence>
<dbReference type="PANTHER" id="PTHR13501:SF8">
    <property type="entry name" value="LARGE RIBOSOMAL SUBUNIT PROTEIN UL22M"/>
    <property type="match status" value="1"/>
</dbReference>
<keyword evidence="3 7" id="KW-0694">RNA-binding</keyword>
<dbReference type="Gene3D" id="3.90.470.10">
    <property type="entry name" value="Ribosomal protein L22/L17"/>
    <property type="match status" value="1"/>
</dbReference>
<dbReference type="InterPro" id="IPR036394">
    <property type="entry name" value="Ribosomal_uL22_sf"/>
</dbReference>
<organism evidence="11 12">
    <name type="scientific">Candidatus Scatenecus faecavium</name>
    <dbReference type="NCBI Taxonomy" id="2840915"/>
    <lineage>
        <taxon>Bacteria</taxon>
        <taxon>Candidatus Scatenecus</taxon>
    </lineage>
</organism>
<comment type="function">
    <text evidence="7">The globular domain of the protein is located near the polypeptide exit tunnel on the outside of the subunit, while an extended beta-hairpin is found that lines the wall of the exit tunnel in the center of the 70S ribosome.</text>
</comment>
<gene>
    <name evidence="7 11" type="primary">rplV</name>
    <name evidence="11" type="ORF">IAD41_07045</name>
</gene>
<keyword evidence="2 7" id="KW-0699">rRNA-binding</keyword>
<dbReference type="GO" id="GO:0019843">
    <property type="term" value="F:rRNA binding"/>
    <property type="evidence" value="ECO:0007669"/>
    <property type="project" value="UniProtKB-UniRule"/>
</dbReference>
<evidence type="ECO:0000313" key="11">
    <source>
        <dbReference type="EMBL" id="HIS83343.1"/>
    </source>
</evidence>
<evidence type="ECO:0000256" key="9">
    <source>
        <dbReference type="RuleBase" id="RU004006"/>
    </source>
</evidence>
<evidence type="ECO:0000256" key="10">
    <source>
        <dbReference type="RuleBase" id="RU004008"/>
    </source>
</evidence>
<evidence type="ECO:0000256" key="7">
    <source>
        <dbReference type="HAMAP-Rule" id="MF_01331"/>
    </source>
</evidence>